<accession>A0A2H0V8X7</accession>
<dbReference type="EMBL" id="PFAL01000017">
    <property type="protein sequence ID" value="PIR95535.1"/>
    <property type="molecule type" value="Genomic_DNA"/>
</dbReference>
<organism evidence="2 3">
    <name type="scientific">Candidatus Falkowbacteria bacterium CG10_big_fil_rev_8_21_14_0_10_37_18</name>
    <dbReference type="NCBI Taxonomy" id="1974562"/>
    <lineage>
        <taxon>Bacteria</taxon>
        <taxon>Candidatus Falkowiibacteriota</taxon>
    </lineage>
</organism>
<evidence type="ECO:0000313" key="3">
    <source>
        <dbReference type="Proteomes" id="UP000229972"/>
    </source>
</evidence>
<comment type="caution">
    <text evidence="2">The sequence shown here is derived from an EMBL/GenBank/DDBJ whole genome shotgun (WGS) entry which is preliminary data.</text>
</comment>
<evidence type="ECO:0000313" key="2">
    <source>
        <dbReference type="EMBL" id="PIR95535.1"/>
    </source>
</evidence>
<proteinExistence type="predicted"/>
<reference evidence="3" key="1">
    <citation type="submission" date="2017-09" db="EMBL/GenBank/DDBJ databases">
        <title>Depth-based differentiation of microbial function through sediment-hosted aquifers and enrichment of novel symbionts in the deep terrestrial subsurface.</title>
        <authorList>
            <person name="Probst A.J."/>
            <person name="Ladd B."/>
            <person name="Jarett J.K."/>
            <person name="Geller-Mcgrath D.E."/>
            <person name="Sieber C.M.K."/>
            <person name="Emerson J.B."/>
            <person name="Anantharaman K."/>
            <person name="Thomas B.C."/>
            <person name="Malmstrom R."/>
            <person name="Stieglmeier M."/>
            <person name="Klingl A."/>
            <person name="Woyke T."/>
            <person name="Ryan C.M."/>
            <person name="Banfield J.F."/>
        </authorList>
    </citation>
    <scope>NUCLEOTIDE SEQUENCE [LARGE SCALE GENOMIC DNA]</scope>
</reference>
<name>A0A2H0V8X7_9BACT</name>
<sequence>MFSEQLQKILQLVKKTGDRVVIYDGASVDDSYVVMSFDSYSDLLDKSQKLSPVISHVSSVPVPENIPVSEASVAPTVNLTEEDLTDKINREILMWKNKENTPNSDEDSQPKKAWQIPPIVKNKAQEVE</sequence>
<protein>
    <submittedName>
        <fullName evidence="2">Uncharacterized protein</fullName>
    </submittedName>
</protein>
<dbReference type="Proteomes" id="UP000229972">
    <property type="component" value="Unassembled WGS sequence"/>
</dbReference>
<dbReference type="AlphaFoldDB" id="A0A2H0V8X7"/>
<feature type="region of interest" description="Disordered" evidence="1">
    <location>
        <begin position="96"/>
        <end position="128"/>
    </location>
</feature>
<gene>
    <name evidence="2" type="ORF">COT93_01875</name>
</gene>
<evidence type="ECO:0000256" key="1">
    <source>
        <dbReference type="SAM" id="MobiDB-lite"/>
    </source>
</evidence>